<accession>A0A844GXQ3</accession>
<dbReference type="RefSeq" id="WP_155084551.1">
    <property type="nucleotide sequence ID" value="NZ_WMIA01000026.1"/>
</dbReference>
<dbReference type="Pfam" id="PF08854">
    <property type="entry name" value="DUF1824"/>
    <property type="match status" value="1"/>
</dbReference>
<sequence>MMNEKIKQALSLLKSYSCLQLKTIKSEQEKQELESSIKLIVSLSDNQNFGICASNSHEAFNTLKNYLKALGYEENIDTEKVTENKSVYLKFSTERKSYHLSDYSGDYRGVLITIFADFNEEIIGTYGHFPLNLFN</sequence>
<organism evidence="1 2">
    <name type="scientific">Cyanobacterium aponinum 0216</name>
    <dbReference type="NCBI Taxonomy" id="2676140"/>
    <lineage>
        <taxon>Bacteria</taxon>
        <taxon>Bacillati</taxon>
        <taxon>Cyanobacteriota</taxon>
        <taxon>Cyanophyceae</taxon>
        <taxon>Oscillatoriophycideae</taxon>
        <taxon>Chroococcales</taxon>
        <taxon>Geminocystaceae</taxon>
        <taxon>Cyanobacterium</taxon>
    </lineage>
</organism>
<proteinExistence type="predicted"/>
<comment type="caution">
    <text evidence="1">The sequence shown here is derived from an EMBL/GenBank/DDBJ whole genome shotgun (WGS) entry which is preliminary data.</text>
</comment>
<dbReference type="Proteomes" id="UP000437131">
    <property type="component" value="Unassembled WGS sequence"/>
</dbReference>
<dbReference type="SUPFAM" id="SSF160532">
    <property type="entry name" value="Ava3019-like"/>
    <property type="match status" value="1"/>
</dbReference>
<dbReference type="Gene3D" id="3.30.360.10">
    <property type="entry name" value="Dihydrodipicolinate Reductase, domain 2"/>
    <property type="match status" value="1"/>
</dbReference>
<protein>
    <submittedName>
        <fullName evidence="1">DUF1824 family protein</fullName>
    </submittedName>
</protein>
<evidence type="ECO:0000313" key="2">
    <source>
        <dbReference type="Proteomes" id="UP000437131"/>
    </source>
</evidence>
<dbReference type="InterPro" id="IPR014953">
    <property type="entry name" value="DUF1824"/>
</dbReference>
<evidence type="ECO:0000313" key="1">
    <source>
        <dbReference type="EMBL" id="MTF40343.1"/>
    </source>
</evidence>
<reference evidence="1 2" key="1">
    <citation type="submission" date="2019-11" db="EMBL/GenBank/DDBJ databases">
        <title>Isolation of a new High Light Tolerant Cyanobacteria.</title>
        <authorList>
            <person name="Dobson Z."/>
            <person name="Vaughn N."/>
            <person name="Vaughn M."/>
            <person name="Fromme P."/>
            <person name="Mazor Y."/>
        </authorList>
    </citation>
    <scope>NUCLEOTIDE SEQUENCE [LARGE SCALE GENOMIC DNA]</scope>
    <source>
        <strain evidence="1 2">0216</strain>
    </source>
</reference>
<gene>
    <name evidence="1" type="ORF">GGC33_15600</name>
</gene>
<dbReference type="AlphaFoldDB" id="A0A844GXQ3"/>
<name>A0A844GXQ3_9CHRO</name>
<dbReference type="EMBL" id="WMIA01000026">
    <property type="protein sequence ID" value="MTF40343.1"/>
    <property type="molecule type" value="Genomic_DNA"/>
</dbReference>